<feature type="region of interest" description="Disordered" evidence="1">
    <location>
        <begin position="453"/>
        <end position="508"/>
    </location>
</feature>
<accession>A0ABW2XQC4</accession>
<evidence type="ECO:0000313" key="4">
    <source>
        <dbReference type="EMBL" id="MFD0687037.1"/>
    </source>
</evidence>
<sequence length="508" mass="52996">MRRALAGLTTRGRSFVAAGATAIVCAFVLGERDLLRAGVLVLVLPLLSTLAVSRTRYRLACARRLDPPRLPVGHESRVDLRLENVSRLPSGLLMVEDQVPYSLGGRARFVLDRIEPHGSRELSYRIRSDVRGRFRVGPLTVRLADPFGMVELVRSFSLADRLTVTPAIVPLPAGRLAGAWTGGGDSVARAVSAAGEDDVAPREYRHGDDLRRVHWRSTARRGELMVRREEQHWQSSGTLFLDARRRAHWGDGPGGSFEQAVSVTASIGAHLGRTGMTLRYVTDQGEVLRAPASVDGAFEGLLLDALAVARRSKGTSLTAGLAELRGALGSGREGDGLVVAVFGTLSPEEARSVAAARRGTATCVAVLVGPDAPDTAGTDGGTGGEGRGGSRAGTGRSDAATAETAAATAAGTAAGTGETVAGLLRAGGWRVLRVRTAAELAAAWAQAGRATEDFTGGNAATGFTDRNFTEKHVAHGNSTHEDSTHGNSTPGDSSSGDSGTGNFARDGS</sequence>
<dbReference type="Proteomes" id="UP001597063">
    <property type="component" value="Unassembled WGS sequence"/>
</dbReference>
<reference evidence="5" key="1">
    <citation type="journal article" date="2019" name="Int. J. Syst. Evol. Microbiol.">
        <title>The Global Catalogue of Microorganisms (GCM) 10K type strain sequencing project: providing services to taxonomists for standard genome sequencing and annotation.</title>
        <authorList>
            <consortium name="The Broad Institute Genomics Platform"/>
            <consortium name="The Broad Institute Genome Sequencing Center for Infectious Disease"/>
            <person name="Wu L."/>
            <person name="Ma J."/>
        </authorList>
    </citation>
    <scope>NUCLEOTIDE SEQUENCE [LARGE SCALE GENOMIC DNA]</scope>
    <source>
        <strain evidence="5">JCM 9371</strain>
    </source>
</reference>
<organism evidence="4 5">
    <name type="scientific">Actinomadura fibrosa</name>
    <dbReference type="NCBI Taxonomy" id="111802"/>
    <lineage>
        <taxon>Bacteria</taxon>
        <taxon>Bacillati</taxon>
        <taxon>Actinomycetota</taxon>
        <taxon>Actinomycetes</taxon>
        <taxon>Streptosporangiales</taxon>
        <taxon>Thermomonosporaceae</taxon>
        <taxon>Actinomadura</taxon>
    </lineage>
</organism>
<feature type="domain" description="DUF58" evidence="3">
    <location>
        <begin position="202"/>
        <end position="358"/>
    </location>
</feature>
<dbReference type="RefSeq" id="WP_131763387.1">
    <property type="nucleotide sequence ID" value="NZ_CAACUY010000329.1"/>
</dbReference>
<dbReference type="InterPro" id="IPR020815">
    <property type="entry name" value="Ribosomal_bS6_CS"/>
</dbReference>
<evidence type="ECO:0000259" key="3">
    <source>
        <dbReference type="Pfam" id="PF01882"/>
    </source>
</evidence>
<evidence type="ECO:0000256" key="1">
    <source>
        <dbReference type="SAM" id="MobiDB-lite"/>
    </source>
</evidence>
<feature type="compositionally biased region" description="Basic and acidic residues" evidence="1">
    <location>
        <begin position="467"/>
        <end position="484"/>
    </location>
</feature>
<gene>
    <name evidence="4" type="ORF">ACFQZM_21235</name>
</gene>
<feature type="region of interest" description="Disordered" evidence="1">
    <location>
        <begin position="369"/>
        <end position="412"/>
    </location>
</feature>
<keyword evidence="2" id="KW-1133">Transmembrane helix</keyword>
<dbReference type="PROSITE" id="PS01048">
    <property type="entry name" value="RIBOSOMAL_S6"/>
    <property type="match status" value="1"/>
</dbReference>
<feature type="transmembrane region" description="Helical" evidence="2">
    <location>
        <begin position="12"/>
        <end position="29"/>
    </location>
</feature>
<evidence type="ECO:0000313" key="5">
    <source>
        <dbReference type="Proteomes" id="UP001597063"/>
    </source>
</evidence>
<proteinExistence type="predicted"/>
<feature type="compositionally biased region" description="Gly residues" evidence="1">
    <location>
        <begin position="378"/>
        <end position="392"/>
    </location>
</feature>
<dbReference type="InterPro" id="IPR002881">
    <property type="entry name" value="DUF58"/>
</dbReference>
<feature type="compositionally biased region" description="Low complexity" evidence="1">
    <location>
        <begin position="486"/>
        <end position="502"/>
    </location>
</feature>
<dbReference type="PANTHER" id="PTHR34351">
    <property type="entry name" value="SLR1927 PROTEIN-RELATED"/>
    <property type="match status" value="1"/>
</dbReference>
<dbReference type="Pfam" id="PF01882">
    <property type="entry name" value="DUF58"/>
    <property type="match status" value="1"/>
</dbReference>
<feature type="compositionally biased region" description="Low complexity" evidence="1">
    <location>
        <begin position="393"/>
        <end position="412"/>
    </location>
</feature>
<evidence type="ECO:0000256" key="2">
    <source>
        <dbReference type="SAM" id="Phobius"/>
    </source>
</evidence>
<protein>
    <submittedName>
        <fullName evidence="4">DUF58 domain-containing protein</fullName>
    </submittedName>
</protein>
<dbReference type="EMBL" id="JBHTGP010000011">
    <property type="protein sequence ID" value="MFD0687037.1"/>
    <property type="molecule type" value="Genomic_DNA"/>
</dbReference>
<keyword evidence="2" id="KW-0812">Transmembrane</keyword>
<comment type="caution">
    <text evidence="4">The sequence shown here is derived from an EMBL/GenBank/DDBJ whole genome shotgun (WGS) entry which is preliminary data.</text>
</comment>
<name>A0ABW2XQC4_9ACTN</name>
<keyword evidence="2" id="KW-0472">Membrane</keyword>
<keyword evidence="5" id="KW-1185">Reference proteome</keyword>
<dbReference type="PANTHER" id="PTHR34351:SF1">
    <property type="entry name" value="SLR1927 PROTEIN"/>
    <property type="match status" value="1"/>
</dbReference>